<evidence type="ECO:0000256" key="1">
    <source>
        <dbReference type="SAM" id="SignalP"/>
    </source>
</evidence>
<dbReference type="EMBL" id="GFTR01001884">
    <property type="protein sequence ID" value="JAW14542.1"/>
    <property type="molecule type" value="Transcribed_RNA"/>
</dbReference>
<feature type="signal peptide" evidence="1">
    <location>
        <begin position="1"/>
        <end position="26"/>
    </location>
</feature>
<feature type="chain" id="PRO_5012646339" evidence="1">
    <location>
        <begin position="27"/>
        <end position="114"/>
    </location>
</feature>
<accession>A0A224Y0P9</accession>
<dbReference type="AlphaFoldDB" id="A0A224Y0P9"/>
<protein>
    <submittedName>
        <fullName evidence="2">Putative secreted protein</fullName>
    </submittedName>
</protein>
<keyword evidence="1" id="KW-0732">Signal</keyword>
<name>A0A224Y0P9_9HEMI</name>
<evidence type="ECO:0000313" key="2">
    <source>
        <dbReference type="EMBL" id="JAW14542.1"/>
    </source>
</evidence>
<proteinExistence type="predicted"/>
<reference evidence="2" key="1">
    <citation type="journal article" date="2018" name="PLoS Negl. Trop. Dis.">
        <title>An insight into the salivary gland and fat body transcriptome of Panstrongylus lignarius (Hemiptera: Heteroptera), the main vector of Chagas disease in Peru.</title>
        <authorList>
            <person name="Nevoa J.C."/>
            <person name="Mendes M.T."/>
            <person name="da Silva M.V."/>
            <person name="Soares S.C."/>
            <person name="Oliveira C.J.F."/>
            <person name="Ribeiro J.M.C."/>
        </authorList>
    </citation>
    <scope>NUCLEOTIDE SEQUENCE</scope>
</reference>
<organism evidence="2">
    <name type="scientific">Panstrongylus lignarius</name>
    <dbReference type="NCBI Taxonomy" id="156445"/>
    <lineage>
        <taxon>Eukaryota</taxon>
        <taxon>Metazoa</taxon>
        <taxon>Ecdysozoa</taxon>
        <taxon>Arthropoda</taxon>
        <taxon>Hexapoda</taxon>
        <taxon>Insecta</taxon>
        <taxon>Pterygota</taxon>
        <taxon>Neoptera</taxon>
        <taxon>Paraneoptera</taxon>
        <taxon>Hemiptera</taxon>
        <taxon>Heteroptera</taxon>
        <taxon>Panheteroptera</taxon>
        <taxon>Cimicomorpha</taxon>
        <taxon>Reduviidae</taxon>
        <taxon>Triatominae</taxon>
        <taxon>Panstrongylus</taxon>
    </lineage>
</organism>
<sequence length="114" mass="11791">MAQICSLISTLGFITAVVLKIESALATSLAVKNPEVNIASRYSVAGSCTVIFGAFTCNGGCARSTVAQPGYLNFIFVTVGVSSPVNQLHHKSPSSPTHISTNFRPTGVGITVSC</sequence>